<feature type="compositionally biased region" description="Low complexity" evidence="1">
    <location>
        <begin position="279"/>
        <end position="307"/>
    </location>
</feature>
<protein>
    <submittedName>
        <fullName evidence="2">Uncharacterized protein</fullName>
    </submittedName>
</protein>
<reference evidence="3" key="1">
    <citation type="submission" date="2017-03" db="EMBL/GenBank/DDBJ databases">
        <title>Genomes of endolithic fungi from Antarctica.</title>
        <authorList>
            <person name="Coleine C."/>
            <person name="Masonjones S."/>
            <person name="Stajich J.E."/>
        </authorList>
    </citation>
    <scope>NUCLEOTIDE SEQUENCE [LARGE SCALE GENOMIC DNA]</scope>
    <source>
        <strain evidence="3">CCFEE 5527</strain>
    </source>
</reference>
<evidence type="ECO:0000313" key="3">
    <source>
        <dbReference type="Proteomes" id="UP000192596"/>
    </source>
</evidence>
<sequence length="345" mass="36756">MSSDRRDSSERTFTPEQRRSMSLRSLYRPDSQARDILMINHWQQQTDESIADEVSRAIDSTLTDMALNGYVETPEESKIAWDLQRISRRHQLPAQEGLHGFPPLKITCSLPAVLGVSPRPLARRSKVLPELPVEQARREGDERVSRKVQQAPGAPFRPTSISSMAAISLPTSIDTAHPESPILPMTTVTTPTVATSTSVAAYQAPDTTIATTIKITTTWWTTQSITVLPASSVSSGTSTRTTTILPISSSSTSSSIDTTSSTSSISSFPHFIYDPTTSSLTTSTSTASGTPSSKTTSTATSTSKGAADIAAGSTPHSSNGAKVRSRKMVLSLVALGLLAVGFTGV</sequence>
<accession>A0A1V8SHF5</accession>
<feature type="compositionally biased region" description="Basic and acidic residues" evidence="1">
    <location>
        <begin position="135"/>
        <end position="145"/>
    </location>
</feature>
<name>A0A1V8SHF5_9PEZI</name>
<keyword evidence="3" id="KW-1185">Reference proteome</keyword>
<feature type="compositionally biased region" description="Polar residues" evidence="1">
    <location>
        <begin position="11"/>
        <end position="23"/>
    </location>
</feature>
<proteinExistence type="predicted"/>
<dbReference type="EMBL" id="NAJO01000045">
    <property type="protein sequence ID" value="OQN98584.1"/>
    <property type="molecule type" value="Genomic_DNA"/>
</dbReference>
<feature type="region of interest" description="Disordered" evidence="1">
    <location>
        <begin position="1"/>
        <end position="23"/>
    </location>
</feature>
<gene>
    <name evidence="2" type="ORF">B0A48_15847</name>
</gene>
<dbReference type="InParanoid" id="A0A1V8SHF5"/>
<organism evidence="2 3">
    <name type="scientific">Cryoendolithus antarcticus</name>
    <dbReference type="NCBI Taxonomy" id="1507870"/>
    <lineage>
        <taxon>Eukaryota</taxon>
        <taxon>Fungi</taxon>
        <taxon>Dikarya</taxon>
        <taxon>Ascomycota</taxon>
        <taxon>Pezizomycotina</taxon>
        <taxon>Dothideomycetes</taxon>
        <taxon>Dothideomycetidae</taxon>
        <taxon>Cladosporiales</taxon>
        <taxon>Cladosporiaceae</taxon>
        <taxon>Cryoendolithus</taxon>
    </lineage>
</organism>
<dbReference type="Proteomes" id="UP000192596">
    <property type="component" value="Unassembled WGS sequence"/>
</dbReference>
<feature type="compositionally biased region" description="Basic and acidic residues" evidence="1">
    <location>
        <begin position="1"/>
        <end position="10"/>
    </location>
</feature>
<feature type="region of interest" description="Disordered" evidence="1">
    <location>
        <begin position="231"/>
        <end position="264"/>
    </location>
</feature>
<feature type="region of interest" description="Disordered" evidence="1">
    <location>
        <begin position="135"/>
        <end position="159"/>
    </location>
</feature>
<feature type="region of interest" description="Disordered" evidence="1">
    <location>
        <begin position="279"/>
        <end position="322"/>
    </location>
</feature>
<evidence type="ECO:0000256" key="1">
    <source>
        <dbReference type="SAM" id="MobiDB-lite"/>
    </source>
</evidence>
<evidence type="ECO:0000313" key="2">
    <source>
        <dbReference type="EMBL" id="OQN98584.1"/>
    </source>
</evidence>
<dbReference type="AlphaFoldDB" id="A0A1V8SHF5"/>
<dbReference type="STRING" id="1507870.A0A1V8SHF5"/>
<comment type="caution">
    <text evidence="2">The sequence shown here is derived from an EMBL/GenBank/DDBJ whole genome shotgun (WGS) entry which is preliminary data.</text>
</comment>